<evidence type="ECO:0000256" key="5">
    <source>
        <dbReference type="ARBA" id="ARBA00022777"/>
    </source>
</evidence>
<evidence type="ECO:0000256" key="4">
    <source>
        <dbReference type="ARBA" id="ARBA00022679"/>
    </source>
</evidence>
<evidence type="ECO:0000256" key="1">
    <source>
        <dbReference type="ARBA" id="ARBA00000085"/>
    </source>
</evidence>
<dbReference type="Gene3D" id="1.10.287.130">
    <property type="match status" value="1"/>
</dbReference>
<sequence length="552" mass="62671">MKKIVPAVKRTVVKIVGNKACSGDDEKVRRLRIMNITTLIVVFAAVFWAVIDWFVLGRWLQPIIEIAGAFIGVSFLWWQRRIEDIDLTTGIFIAIFGVAILLINFVNGISSSNSFWLFLTPLFAFFISGRGSGIFWTVVAFVYIFIVSLLANRGIIGGYVDFEFILDMLSVFALISFFAALYEGSRRQAQRRLKEAKDFSEGIIDHAPVGIYTVDLRGVVETLNPAMTKIAGGEQADEKVGVNVLDLEPYRKSGLADRFSRAMKTGQPFEVRNLEYVSLHTRKRTVRHYRGIPIKATDGTVKRLLVLVEDVTELRGIEEGRELLIQQLASKNEELERFVYVVSHDLRSPLTSLRGYVECVREDVEEANRDQLEKDLRSMEKIAQNMSQMIDDLLKLSRIGREEYCAEEVDFNQLVEKVIDNVSIQLKEKGFTTKVQSGMPRLKVYARPIEEVFNNLIANAIKFTEEKPNPRVEIGFEEKETEYCFFVRDNGVGIPKASQAKLFNLFFRSGKKAGTGIGLTITKEYVQMNGGRIWVESEEGKGATFWFSLPKK</sequence>
<dbReference type="STRING" id="1968527.B5M47_00440"/>
<comment type="catalytic activity">
    <reaction evidence="1">
        <text>ATP + protein L-histidine = ADP + protein N-phospho-L-histidine.</text>
        <dbReference type="EC" id="2.7.13.3"/>
    </reaction>
</comment>
<reference evidence="11" key="1">
    <citation type="submission" date="2017-03" db="EMBL/GenBank/DDBJ databases">
        <title>Novel pathways for hydrocarbon cycling and metabolic interdependencies in hydrothermal sediment communities.</title>
        <authorList>
            <person name="Dombrowski N."/>
            <person name="Seitz K."/>
            <person name="Teske A."/>
            <person name="Baker B."/>
        </authorList>
    </citation>
    <scope>NUCLEOTIDE SEQUENCE [LARGE SCALE GENOMIC DNA]</scope>
</reference>
<dbReference type="GO" id="GO:0030295">
    <property type="term" value="F:protein kinase activator activity"/>
    <property type="evidence" value="ECO:0007669"/>
    <property type="project" value="TreeGrafter"/>
</dbReference>
<evidence type="ECO:0000256" key="2">
    <source>
        <dbReference type="ARBA" id="ARBA00012438"/>
    </source>
</evidence>
<dbReference type="InterPro" id="IPR036097">
    <property type="entry name" value="HisK_dim/P_sf"/>
</dbReference>
<dbReference type="Gene3D" id="3.30.450.20">
    <property type="entry name" value="PAS domain"/>
    <property type="match status" value="1"/>
</dbReference>
<dbReference type="Pfam" id="PF08448">
    <property type="entry name" value="PAS_4"/>
    <property type="match status" value="1"/>
</dbReference>
<feature type="transmembrane region" description="Helical" evidence="8">
    <location>
        <begin position="36"/>
        <end position="56"/>
    </location>
</feature>
<evidence type="ECO:0000256" key="8">
    <source>
        <dbReference type="SAM" id="Phobius"/>
    </source>
</evidence>
<dbReference type="InterPro" id="IPR048435">
    <property type="entry name" value="MASE6"/>
</dbReference>
<protein>
    <recommendedName>
        <fullName evidence="2">histidine kinase</fullName>
        <ecNumber evidence="2">2.7.13.3</ecNumber>
    </recommendedName>
</protein>
<dbReference type="GO" id="GO:0016020">
    <property type="term" value="C:membrane"/>
    <property type="evidence" value="ECO:0007669"/>
    <property type="project" value="UniProtKB-SubCell"/>
</dbReference>
<feature type="coiled-coil region" evidence="7">
    <location>
        <begin position="362"/>
        <end position="389"/>
    </location>
</feature>
<keyword evidence="8" id="KW-1133">Transmembrane helix</keyword>
<dbReference type="PANTHER" id="PTHR42878">
    <property type="entry name" value="TWO-COMPONENT HISTIDINE KINASE"/>
    <property type="match status" value="1"/>
</dbReference>
<proteinExistence type="predicted"/>
<keyword evidence="4" id="KW-0808">Transferase</keyword>
<accession>A0A1W9NZ93</accession>
<dbReference type="InterPro" id="IPR000014">
    <property type="entry name" value="PAS"/>
</dbReference>
<dbReference type="InterPro" id="IPR005467">
    <property type="entry name" value="His_kinase_dom"/>
</dbReference>
<evidence type="ECO:0000259" key="9">
    <source>
        <dbReference type="PROSITE" id="PS50109"/>
    </source>
</evidence>
<dbReference type="CDD" id="cd00082">
    <property type="entry name" value="HisKA"/>
    <property type="match status" value="1"/>
</dbReference>
<feature type="transmembrane region" description="Helical" evidence="8">
    <location>
        <begin position="85"/>
        <end position="103"/>
    </location>
</feature>
<dbReference type="GO" id="GO:0007234">
    <property type="term" value="P:osmosensory signaling via phosphorelay pathway"/>
    <property type="evidence" value="ECO:0007669"/>
    <property type="project" value="TreeGrafter"/>
</dbReference>
<dbReference type="InterPro" id="IPR004358">
    <property type="entry name" value="Sig_transdc_His_kin-like_C"/>
</dbReference>
<dbReference type="SUPFAM" id="SSF47384">
    <property type="entry name" value="Homodimeric domain of signal transducing histidine kinase"/>
    <property type="match status" value="1"/>
</dbReference>
<dbReference type="PROSITE" id="PS50109">
    <property type="entry name" value="HIS_KIN"/>
    <property type="match status" value="1"/>
</dbReference>
<dbReference type="Gene3D" id="3.30.565.10">
    <property type="entry name" value="Histidine kinase-like ATPase, C-terminal domain"/>
    <property type="match status" value="1"/>
</dbReference>
<dbReference type="AlphaFoldDB" id="A0A1W9NZ93"/>
<dbReference type="FunFam" id="3.30.565.10:FF:000006">
    <property type="entry name" value="Sensor histidine kinase WalK"/>
    <property type="match status" value="1"/>
</dbReference>
<feature type="domain" description="Histidine kinase" evidence="9">
    <location>
        <begin position="341"/>
        <end position="552"/>
    </location>
</feature>
<dbReference type="SUPFAM" id="SSF55874">
    <property type="entry name" value="ATPase domain of HSP90 chaperone/DNA topoisomerase II/histidine kinase"/>
    <property type="match status" value="1"/>
</dbReference>
<comment type="caution">
    <text evidence="10">The sequence shown here is derived from an EMBL/GenBank/DDBJ whole genome shotgun (WGS) entry which is preliminary data.</text>
</comment>
<keyword evidence="5" id="KW-0418">Kinase</keyword>
<evidence type="ECO:0000256" key="3">
    <source>
        <dbReference type="ARBA" id="ARBA00022553"/>
    </source>
</evidence>
<dbReference type="PANTHER" id="PTHR42878:SF15">
    <property type="entry name" value="BACTERIOPHYTOCHROME"/>
    <property type="match status" value="1"/>
</dbReference>
<keyword evidence="6 8" id="KW-0472">Membrane</keyword>
<dbReference type="GO" id="GO:0000156">
    <property type="term" value="F:phosphorelay response regulator activity"/>
    <property type="evidence" value="ECO:0007669"/>
    <property type="project" value="TreeGrafter"/>
</dbReference>
<dbReference type="Pfam" id="PF00512">
    <property type="entry name" value="HisKA"/>
    <property type="match status" value="1"/>
</dbReference>
<dbReference type="GO" id="GO:0000155">
    <property type="term" value="F:phosphorelay sensor kinase activity"/>
    <property type="evidence" value="ECO:0007669"/>
    <property type="project" value="InterPro"/>
</dbReference>
<evidence type="ECO:0000313" key="10">
    <source>
        <dbReference type="EMBL" id="OQX51457.1"/>
    </source>
</evidence>
<dbReference type="InterPro" id="IPR013656">
    <property type="entry name" value="PAS_4"/>
</dbReference>
<dbReference type="Proteomes" id="UP000192520">
    <property type="component" value="Unassembled WGS sequence"/>
</dbReference>
<feature type="transmembrane region" description="Helical" evidence="8">
    <location>
        <begin position="164"/>
        <end position="182"/>
    </location>
</feature>
<dbReference type="SMART" id="SM00388">
    <property type="entry name" value="HisKA"/>
    <property type="match status" value="1"/>
</dbReference>
<organism evidence="10 11">
    <name type="scientific">candidate division CPR3 bacterium 4484_211</name>
    <dbReference type="NCBI Taxonomy" id="1968527"/>
    <lineage>
        <taxon>Bacteria</taxon>
        <taxon>Bacteria division CPR3</taxon>
    </lineage>
</organism>
<dbReference type="EC" id="2.7.13.3" evidence="2"/>
<evidence type="ECO:0000256" key="7">
    <source>
        <dbReference type="SAM" id="Coils"/>
    </source>
</evidence>
<name>A0A1W9NZ93_UNCC3</name>
<feature type="transmembrane region" description="Helical" evidence="8">
    <location>
        <begin position="62"/>
        <end position="78"/>
    </location>
</feature>
<evidence type="ECO:0000313" key="11">
    <source>
        <dbReference type="Proteomes" id="UP000192520"/>
    </source>
</evidence>
<keyword evidence="3" id="KW-0597">Phosphoprotein</keyword>
<dbReference type="InterPro" id="IPR003661">
    <property type="entry name" value="HisK_dim/P_dom"/>
</dbReference>
<feature type="transmembrane region" description="Helical" evidence="8">
    <location>
        <begin position="134"/>
        <end position="152"/>
    </location>
</feature>
<dbReference type="InterPro" id="IPR050351">
    <property type="entry name" value="BphY/WalK/GraS-like"/>
</dbReference>
<dbReference type="SUPFAM" id="SSF55785">
    <property type="entry name" value="PYP-like sensor domain (PAS domain)"/>
    <property type="match status" value="1"/>
</dbReference>
<dbReference type="EMBL" id="MZGJ01000003">
    <property type="protein sequence ID" value="OQX51457.1"/>
    <property type="molecule type" value="Genomic_DNA"/>
</dbReference>
<evidence type="ECO:0000256" key="6">
    <source>
        <dbReference type="ARBA" id="ARBA00023136"/>
    </source>
</evidence>
<keyword evidence="7" id="KW-0175">Coiled coil</keyword>
<dbReference type="Pfam" id="PF20966">
    <property type="entry name" value="MASE6"/>
    <property type="match status" value="1"/>
</dbReference>
<dbReference type="Pfam" id="PF02518">
    <property type="entry name" value="HATPase_c"/>
    <property type="match status" value="1"/>
</dbReference>
<dbReference type="CDD" id="cd00130">
    <property type="entry name" value="PAS"/>
    <property type="match status" value="1"/>
</dbReference>
<keyword evidence="8" id="KW-0812">Transmembrane</keyword>
<dbReference type="PRINTS" id="PR00344">
    <property type="entry name" value="BCTRLSENSOR"/>
</dbReference>
<dbReference type="NCBIfam" id="TIGR00229">
    <property type="entry name" value="sensory_box"/>
    <property type="match status" value="1"/>
</dbReference>
<dbReference type="InterPro" id="IPR036890">
    <property type="entry name" value="HATPase_C_sf"/>
</dbReference>
<gene>
    <name evidence="10" type="ORF">B5M47_00440</name>
</gene>
<dbReference type="SMART" id="SM00387">
    <property type="entry name" value="HATPase_c"/>
    <property type="match status" value="1"/>
</dbReference>
<dbReference type="InterPro" id="IPR035965">
    <property type="entry name" value="PAS-like_dom_sf"/>
</dbReference>
<dbReference type="InterPro" id="IPR003594">
    <property type="entry name" value="HATPase_dom"/>
</dbReference>